<comment type="caution">
    <text evidence="1">The sequence shown here is derived from an EMBL/GenBank/DDBJ whole genome shotgun (WGS) entry which is preliminary data.</text>
</comment>
<sequence>MKTGPFNKCFFILKNFLTKIKKIVLHESGKNDIKLPENNSTNVI</sequence>
<organism evidence="1 2">
    <name type="scientific">Enterococcus silesiacus</name>
    <dbReference type="NCBI Taxonomy" id="332949"/>
    <lineage>
        <taxon>Bacteria</taxon>
        <taxon>Bacillati</taxon>
        <taxon>Bacillota</taxon>
        <taxon>Bacilli</taxon>
        <taxon>Lactobacillales</taxon>
        <taxon>Enterococcaceae</taxon>
        <taxon>Enterococcus</taxon>
    </lineage>
</organism>
<reference evidence="1 2" key="1">
    <citation type="submission" date="2014-12" db="EMBL/GenBank/DDBJ databases">
        <title>Draft genome sequences of 29 type strains of Enterococci.</title>
        <authorList>
            <person name="Zhong Z."/>
            <person name="Sun Z."/>
            <person name="Liu W."/>
            <person name="Zhang W."/>
            <person name="Zhang H."/>
        </authorList>
    </citation>
    <scope>NUCLEOTIDE SEQUENCE [LARGE SCALE GENOMIC DNA]</scope>
    <source>
        <strain evidence="1 2">DSM 22801</strain>
    </source>
</reference>
<dbReference type="AlphaFoldDB" id="A0AA91GCZ1"/>
<name>A0AA91GCZ1_9ENTE</name>
<gene>
    <name evidence="1" type="ORF">RV15_GL001201</name>
</gene>
<protein>
    <submittedName>
        <fullName evidence="1">Uncharacterized protein</fullName>
    </submittedName>
</protein>
<evidence type="ECO:0000313" key="1">
    <source>
        <dbReference type="EMBL" id="OJG93169.1"/>
    </source>
</evidence>
<accession>A0AA91GCZ1</accession>
<proteinExistence type="predicted"/>
<dbReference type="EMBL" id="JXLC01000002">
    <property type="protein sequence ID" value="OJG93169.1"/>
    <property type="molecule type" value="Genomic_DNA"/>
</dbReference>
<dbReference type="Proteomes" id="UP000183039">
    <property type="component" value="Unassembled WGS sequence"/>
</dbReference>
<evidence type="ECO:0000313" key="2">
    <source>
        <dbReference type="Proteomes" id="UP000183039"/>
    </source>
</evidence>